<dbReference type="Proteomes" id="UP000184233">
    <property type="component" value="Unassembled WGS sequence"/>
</dbReference>
<protein>
    <submittedName>
        <fullName evidence="1">Uncharacterized protein</fullName>
    </submittedName>
</protein>
<organism evidence="1 2">
    <name type="scientific">Candidatus Kapaibacterium thiocyanatum</name>
    <dbReference type="NCBI Taxonomy" id="1895771"/>
    <lineage>
        <taxon>Bacteria</taxon>
        <taxon>Pseudomonadati</taxon>
        <taxon>Candidatus Kapaibacteriota</taxon>
        <taxon>Candidatus Kapaibacteriia</taxon>
        <taxon>Candidatus Kapaibacteriales</taxon>
        <taxon>Candidatus Kapaibacteriaceae</taxon>
        <taxon>Candidatus Kapaibacterium</taxon>
    </lineage>
</organism>
<evidence type="ECO:0000313" key="2">
    <source>
        <dbReference type="Proteomes" id="UP000184233"/>
    </source>
</evidence>
<sequence>MIYVIVRVSLDKDEKSLVRNTILAPIFNKHNFANTKTGTWEVECRTSAAALEAVAELMGELQGACAERDSLLDHIWIMLDKWGDKDE</sequence>
<evidence type="ECO:0000313" key="1">
    <source>
        <dbReference type="EMBL" id="OJX59728.1"/>
    </source>
</evidence>
<accession>A0A1M3L332</accession>
<comment type="caution">
    <text evidence="1">The sequence shown here is derived from an EMBL/GenBank/DDBJ whole genome shotgun (WGS) entry which is preliminary data.</text>
</comment>
<gene>
    <name evidence="1" type="ORF">BGO89_05805</name>
</gene>
<name>A0A1M3L332_9BACT</name>
<dbReference type="AlphaFoldDB" id="A0A1M3L332"/>
<reference evidence="1 2" key="1">
    <citation type="submission" date="2016-09" db="EMBL/GenBank/DDBJ databases">
        <title>Genome-resolved meta-omics ties microbial dynamics to process performance in biotechnology for thiocyanate degradation.</title>
        <authorList>
            <person name="Kantor R.S."/>
            <person name="Huddy R.J."/>
            <person name="Iyer R."/>
            <person name="Thomas B.C."/>
            <person name="Brown C.T."/>
            <person name="Anantharaman K."/>
            <person name="Tringe S."/>
            <person name="Hettich R.L."/>
            <person name="Harrison S.T."/>
            <person name="Banfield J.F."/>
        </authorList>
    </citation>
    <scope>NUCLEOTIDE SEQUENCE [LARGE SCALE GENOMIC DNA]</scope>
    <source>
        <strain evidence="1">59-99</strain>
    </source>
</reference>
<proteinExistence type="predicted"/>
<dbReference type="EMBL" id="MKVH01000009">
    <property type="protein sequence ID" value="OJX59728.1"/>
    <property type="molecule type" value="Genomic_DNA"/>
</dbReference>